<dbReference type="GO" id="GO:0000329">
    <property type="term" value="C:fungal-type vacuole membrane"/>
    <property type="evidence" value="ECO:0007669"/>
    <property type="project" value="TreeGrafter"/>
</dbReference>
<feature type="compositionally biased region" description="Polar residues" evidence="1">
    <location>
        <begin position="76"/>
        <end position="88"/>
    </location>
</feature>
<feature type="region of interest" description="Disordered" evidence="1">
    <location>
        <begin position="1"/>
        <end position="425"/>
    </location>
</feature>
<evidence type="ECO:0000313" key="2">
    <source>
        <dbReference type="EMBL" id="KAJ9151360.1"/>
    </source>
</evidence>
<feature type="compositionally biased region" description="Polar residues" evidence="1">
    <location>
        <begin position="414"/>
        <end position="425"/>
    </location>
</feature>
<keyword evidence="3" id="KW-1185">Reference proteome</keyword>
<feature type="compositionally biased region" description="Low complexity" evidence="1">
    <location>
        <begin position="33"/>
        <end position="45"/>
    </location>
</feature>
<feature type="compositionally biased region" description="Polar residues" evidence="1">
    <location>
        <begin position="276"/>
        <end position="318"/>
    </location>
</feature>
<dbReference type="GO" id="GO:0031929">
    <property type="term" value="P:TOR signaling"/>
    <property type="evidence" value="ECO:0007669"/>
    <property type="project" value="InterPro"/>
</dbReference>
<gene>
    <name evidence="2" type="ORF">NKR23_g3022</name>
</gene>
<evidence type="ECO:0000256" key="1">
    <source>
        <dbReference type="SAM" id="MobiDB-lite"/>
    </source>
</evidence>
<dbReference type="PANTHER" id="PTHR22794">
    <property type="entry name" value="THAP DOMAIN PROTEIN 11"/>
    <property type="match status" value="1"/>
</dbReference>
<organism evidence="2 3">
    <name type="scientific">Pleurostoma richardsiae</name>
    <dbReference type="NCBI Taxonomy" id="41990"/>
    <lineage>
        <taxon>Eukaryota</taxon>
        <taxon>Fungi</taxon>
        <taxon>Dikarya</taxon>
        <taxon>Ascomycota</taxon>
        <taxon>Pezizomycotina</taxon>
        <taxon>Sordariomycetes</taxon>
        <taxon>Sordariomycetidae</taxon>
        <taxon>Calosphaeriales</taxon>
        <taxon>Pleurostomataceae</taxon>
        <taxon>Pleurostoma</taxon>
    </lineage>
</organism>
<dbReference type="Proteomes" id="UP001174694">
    <property type="component" value="Unassembled WGS sequence"/>
</dbReference>
<reference evidence="2" key="1">
    <citation type="submission" date="2022-07" db="EMBL/GenBank/DDBJ databases">
        <title>Fungi with potential for degradation of polypropylene.</title>
        <authorList>
            <person name="Gostincar C."/>
        </authorList>
    </citation>
    <scope>NUCLEOTIDE SEQUENCE</scope>
    <source>
        <strain evidence="2">EXF-13308</strain>
    </source>
</reference>
<feature type="compositionally biased region" description="Polar residues" evidence="1">
    <location>
        <begin position="182"/>
        <end position="201"/>
    </location>
</feature>
<dbReference type="EMBL" id="JANBVO010000006">
    <property type="protein sequence ID" value="KAJ9151360.1"/>
    <property type="molecule type" value="Genomic_DNA"/>
</dbReference>
<protein>
    <submittedName>
        <fullName evidence="2">Uncharacterized protein</fullName>
    </submittedName>
</protein>
<name>A0AA38RNI2_9PEZI</name>
<dbReference type="PANTHER" id="PTHR22794:SF2">
    <property type="entry name" value="THAP DOMAIN-CONTAINING PROTEIN 11"/>
    <property type="match status" value="1"/>
</dbReference>
<dbReference type="InterPro" id="IPR018857">
    <property type="entry name" value="TORC1_cplx_su_TCO89"/>
</dbReference>
<dbReference type="GO" id="GO:0031931">
    <property type="term" value="C:TORC1 complex"/>
    <property type="evidence" value="ECO:0007669"/>
    <property type="project" value="InterPro"/>
</dbReference>
<feature type="compositionally biased region" description="Polar residues" evidence="1">
    <location>
        <begin position="562"/>
        <end position="571"/>
    </location>
</feature>
<dbReference type="Pfam" id="PF10452">
    <property type="entry name" value="TCO89"/>
    <property type="match status" value="1"/>
</dbReference>
<feature type="compositionally biased region" description="Polar residues" evidence="1">
    <location>
        <begin position="113"/>
        <end position="128"/>
    </location>
</feature>
<comment type="caution">
    <text evidence="2">The sequence shown here is derived from an EMBL/GenBank/DDBJ whole genome shotgun (WGS) entry which is preliminary data.</text>
</comment>
<evidence type="ECO:0000313" key="3">
    <source>
        <dbReference type="Proteomes" id="UP001174694"/>
    </source>
</evidence>
<proteinExistence type="predicted"/>
<dbReference type="AlphaFoldDB" id="A0AA38RNI2"/>
<feature type="compositionally biased region" description="Basic and acidic residues" evidence="1">
    <location>
        <begin position="371"/>
        <end position="385"/>
    </location>
</feature>
<feature type="compositionally biased region" description="Basic and acidic residues" evidence="1">
    <location>
        <begin position="228"/>
        <end position="240"/>
    </location>
</feature>
<accession>A0AA38RNI2</accession>
<feature type="compositionally biased region" description="Low complexity" evidence="1">
    <location>
        <begin position="325"/>
        <end position="339"/>
    </location>
</feature>
<feature type="compositionally biased region" description="Polar residues" evidence="1">
    <location>
        <begin position="351"/>
        <end position="367"/>
    </location>
</feature>
<sequence length="617" mass="65403">MAKDNRESDTSIASQSKRPATGQHDSDSQGADQAQHQHPYTQPQQHRSKAQKHVVGGSRLHARVPSSKALHKHGAASTSKLNRRQASPSPDRAGLTTAIGHRRAVSDVRLSRDSSYTNIKKNTSQSSLKRNRSHADVAKKNKSSSQLHDSPSHSEANKVKPAKGQVHFNLGDDGQEDEWIDASTSASPYLSRRTSVNSSASAKAHGTSADNPAARSETISEGVTQEDSPDREILQHKEYLTSRLLQRAPSQSAPPKMSAETASVTPQAPQRHRSPDSNMSHESTSTLSGTPSTAVQHVLGSNGQTEVTSRFITNASQDSGGGGSFYTSGGSSRPSTGTTEDVARRHRSVGSIAQSAGTEQSTPTQTGLLPRGEDRPSPADEEGYRGVEGSALASSARKRRPGNAAPPAEKSRTQQKLNLQRASSAMEQNHNSHGMVRLAAAAASAAGPLVGGAGFDDRDPRVGKLLERTGLEYLIVRRYQNPVARSLARLSQLPGADKGVRIPKSGATTTGGGGHSKRTSVLSGGGQYGLSQSYHSRDRPATSGGHGPTRQPVTPKRAFSTLRANGASSSFEPEEESNRMHDGLSGSSLVNGEDDDGTLALLRALWEKNLDLSASQD</sequence>
<feature type="region of interest" description="Disordered" evidence="1">
    <location>
        <begin position="496"/>
        <end position="594"/>
    </location>
</feature>
<feature type="compositionally biased region" description="Polar residues" evidence="1">
    <location>
        <begin position="217"/>
        <end position="226"/>
    </location>
</feature>